<protein>
    <submittedName>
        <fullName evidence="1">Uncharacterized protein</fullName>
    </submittedName>
</protein>
<keyword evidence="2" id="KW-1185">Reference proteome</keyword>
<reference evidence="2" key="1">
    <citation type="journal article" date="2010" name="Genome Biol.">
        <title>Genome sequence of the necrotrophic plant pathogen Pythium ultimum reveals original pathogenicity mechanisms and effector repertoire.</title>
        <authorList>
            <person name="Levesque C.A."/>
            <person name="Brouwer H."/>
            <person name="Cano L."/>
            <person name="Hamilton J.P."/>
            <person name="Holt C."/>
            <person name="Huitema E."/>
            <person name="Raffaele S."/>
            <person name="Robideau G.P."/>
            <person name="Thines M."/>
            <person name="Win J."/>
            <person name="Zerillo M.M."/>
            <person name="Beakes G.W."/>
            <person name="Boore J.L."/>
            <person name="Busam D."/>
            <person name="Dumas B."/>
            <person name="Ferriera S."/>
            <person name="Fuerstenberg S.I."/>
            <person name="Gachon C.M."/>
            <person name="Gaulin E."/>
            <person name="Govers F."/>
            <person name="Grenville-Briggs L."/>
            <person name="Horner N."/>
            <person name="Hostetler J."/>
            <person name="Jiang R.H."/>
            <person name="Johnson J."/>
            <person name="Krajaejun T."/>
            <person name="Lin H."/>
            <person name="Meijer H.J."/>
            <person name="Moore B."/>
            <person name="Morris P."/>
            <person name="Phuntmart V."/>
            <person name="Puiu D."/>
            <person name="Shetty J."/>
            <person name="Stajich J.E."/>
            <person name="Tripathy S."/>
            <person name="Wawra S."/>
            <person name="van West P."/>
            <person name="Whitty B.R."/>
            <person name="Coutinho P.M."/>
            <person name="Henrissat B."/>
            <person name="Martin F."/>
            <person name="Thomas P.D."/>
            <person name="Tyler B.M."/>
            <person name="De Vries R.P."/>
            <person name="Kamoun S."/>
            <person name="Yandell M."/>
            <person name="Tisserat N."/>
            <person name="Buell C.R."/>
        </authorList>
    </citation>
    <scope>NUCLEOTIDE SEQUENCE</scope>
    <source>
        <strain evidence="2">DAOM:BR144</strain>
    </source>
</reference>
<reference evidence="2" key="2">
    <citation type="submission" date="2010-04" db="EMBL/GenBank/DDBJ databases">
        <authorList>
            <person name="Buell R."/>
            <person name="Hamilton J."/>
            <person name="Hostetler J."/>
        </authorList>
    </citation>
    <scope>NUCLEOTIDE SEQUENCE [LARGE SCALE GENOMIC DNA]</scope>
    <source>
        <strain evidence="2">DAOM:BR144</strain>
    </source>
</reference>
<proteinExistence type="predicted"/>
<dbReference type="EMBL" id="GL376608">
    <property type="status" value="NOT_ANNOTATED_CDS"/>
    <property type="molecule type" value="Genomic_DNA"/>
</dbReference>
<evidence type="ECO:0000313" key="2">
    <source>
        <dbReference type="Proteomes" id="UP000019132"/>
    </source>
</evidence>
<dbReference type="InParanoid" id="K3X4X9"/>
<organism evidence="1 2">
    <name type="scientific">Globisporangium ultimum (strain ATCC 200006 / CBS 805.95 / DAOM BR144)</name>
    <name type="common">Pythium ultimum</name>
    <dbReference type="NCBI Taxonomy" id="431595"/>
    <lineage>
        <taxon>Eukaryota</taxon>
        <taxon>Sar</taxon>
        <taxon>Stramenopiles</taxon>
        <taxon>Oomycota</taxon>
        <taxon>Peronosporomycetes</taxon>
        <taxon>Pythiales</taxon>
        <taxon>Pythiaceae</taxon>
        <taxon>Globisporangium</taxon>
    </lineage>
</organism>
<dbReference type="HOGENOM" id="CLU_951519_0_0_1"/>
<accession>K3X4X9</accession>
<evidence type="ECO:0000313" key="1">
    <source>
        <dbReference type="EnsemblProtists" id="PYU1_T012278"/>
    </source>
</evidence>
<dbReference type="Proteomes" id="UP000019132">
    <property type="component" value="Unassembled WGS sequence"/>
</dbReference>
<dbReference type="AlphaFoldDB" id="K3X4X9"/>
<sequence>MSKLTTVASQQLQSVIMTGFEEVRNVVSKKIVSAATGLNTELSLVDRKVQFVNGRLELLRDQLASVDNKMQVTNALLHALDVPVADVLKRLRDVIADISSVLFENDWTTLMRSYDNLRASYGTMLKNPQADASVAIFKTSCKQENAYDLFLLFLHVIDVPDAQLPCHLQKFSNDLAKYEAFGKTVIASLHQLLLLSTTCTALTFNMTRTDLEQKGREHATLIQRIARQFLRQFDEVVSIYMLFYFISQELETASKEPWGNALTQQRKAERLHEKLQRSVGDFAQLTVICAEAD</sequence>
<reference evidence="1" key="3">
    <citation type="submission" date="2015-02" db="UniProtKB">
        <authorList>
            <consortium name="EnsemblProtists"/>
        </authorList>
    </citation>
    <scope>IDENTIFICATION</scope>
    <source>
        <strain evidence="1">DAOM BR144</strain>
    </source>
</reference>
<name>K3X4X9_GLOUD</name>
<dbReference type="VEuPathDB" id="FungiDB:PYU1_G012252"/>
<dbReference type="EnsemblProtists" id="PYU1_T012278">
    <property type="protein sequence ID" value="PYU1_T012278"/>
    <property type="gene ID" value="PYU1_G012252"/>
</dbReference>